<gene>
    <name evidence="3" type="ORF">GFH32_03655</name>
</gene>
<evidence type="ECO:0000256" key="1">
    <source>
        <dbReference type="SAM" id="SignalP"/>
    </source>
</evidence>
<feature type="chain" id="PRO_5024966535" evidence="1">
    <location>
        <begin position="26"/>
        <end position="237"/>
    </location>
</feature>
<keyword evidence="1" id="KW-0732">Signal</keyword>
<accession>A0A5Q0Q8M9</accession>
<dbReference type="KEGG" id="sphe:GFH32_03655"/>
<reference evidence="3 4" key="1">
    <citation type="submission" date="2019-10" db="EMBL/GenBank/DDBJ databases">
        <authorList>
            <person name="Dong K."/>
        </authorList>
    </citation>
    <scope>NUCLEOTIDE SEQUENCE [LARGE SCALE GENOMIC DNA]</scope>
    <source>
        <strain evidence="4">dk4302</strain>
    </source>
</reference>
<sequence>MNILRSLKHISVVFFSALLFMSCQKDDLSSDLPHNQTTFSGAAAYNAIYGSLGLDFKIDDKVLNTNEYFDLGSFVRHKSVFPGERSISLYNREKNSEVFRAGQQFSASKVYSLFFYGRDKIEMKVVEDNLITPPAGKVKVRFANFGNNVSKDLKILKGQSTSIGDRTLAVHEVSYFHEFNSSELRFQFSNKSDISFVGISFVPEDRSVYTVFLVPRMVSNQRELQEVDYEIKIIKHN</sequence>
<evidence type="ECO:0000313" key="3">
    <source>
        <dbReference type="EMBL" id="QGA25469.1"/>
    </source>
</evidence>
<dbReference type="Proteomes" id="UP000326921">
    <property type="component" value="Chromosome"/>
</dbReference>
<name>A0A5Q0Q8M9_9SPHI</name>
<feature type="domain" description="DUF4397" evidence="2">
    <location>
        <begin position="45"/>
        <end position="148"/>
    </location>
</feature>
<dbReference type="Pfam" id="PF14344">
    <property type="entry name" value="DUF4397"/>
    <property type="match status" value="1"/>
</dbReference>
<dbReference type="EMBL" id="CP045652">
    <property type="protein sequence ID" value="QGA25469.1"/>
    <property type="molecule type" value="Genomic_DNA"/>
</dbReference>
<evidence type="ECO:0000313" key="4">
    <source>
        <dbReference type="Proteomes" id="UP000326921"/>
    </source>
</evidence>
<dbReference type="PROSITE" id="PS51257">
    <property type="entry name" value="PROKAR_LIPOPROTEIN"/>
    <property type="match status" value="1"/>
</dbReference>
<dbReference type="AlphaFoldDB" id="A0A5Q0Q8M9"/>
<keyword evidence="4" id="KW-1185">Reference proteome</keyword>
<proteinExistence type="predicted"/>
<evidence type="ECO:0000259" key="2">
    <source>
        <dbReference type="Pfam" id="PF14344"/>
    </source>
</evidence>
<feature type="signal peptide" evidence="1">
    <location>
        <begin position="1"/>
        <end position="25"/>
    </location>
</feature>
<dbReference type="InterPro" id="IPR025510">
    <property type="entry name" value="DUF4397"/>
</dbReference>
<organism evidence="3 4">
    <name type="scientific">Sphingobacterium zhuxiongii</name>
    <dbReference type="NCBI Taxonomy" id="2662364"/>
    <lineage>
        <taxon>Bacteria</taxon>
        <taxon>Pseudomonadati</taxon>
        <taxon>Bacteroidota</taxon>
        <taxon>Sphingobacteriia</taxon>
        <taxon>Sphingobacteriales</taxon>
        <taxon>Sphingobacteriaceae</taxon>
        <taxon>Sphingobacterium</taxon>
    </lineage>
</organism>
<protein>
    <submittedName>
        <fullName evidence="3">DUF4397 domain-containing protein</fullName>
    </submittedName>
</protein>